<dbReference type="EMBL" id="KN832883">
    <property type="protein sequence ID" value="KIM96889.1"/>
    <property type="molecule type" value="Genomic_DNA"/>
</dbReference>
<dbReference type="Proteomes" id="UP000054321">
    <property type="component" value="Unassembled WGS sequence"/>
</dbReference>
<proteinExistence type="predicted"/>
<feature type="compositionally biased region" description="Basic and acidic residues" evidence="1">
    <location>
        <begin position="9"/>
        <end position="19"/>
    </location>
</feature>
<feature type="region of interest" description="Disordered" evidence="1">
    <location>
        <begin position="1"/>
        <end position="55"/>
    </location>
</feature>
<dbReference type="InParanoid" id="A0A0C3H0G8"/>
<dbReference type="SUPFAM" id="SSF53067">
    <property type="entry name" value="Actin-like ATPase domain"/>
    <property type="match status" value="1"/>
</dbReference>
<gene>
    <name evidence="2" type="ORF">OIDMADRAFT_131241</name>
</gene>
<dbReference type="AlphaFoldDB" id="A0A0C3H0G8"/>
<dbReference type="PANTHER" id="PTHR42749">
    <property type="entry name" value="CELL SHAPE-DETERMINING PROTEIN MREB"/>
    <property type="match status" value="1"/>
</dbReference>
<dbReference type="OrthoDB" id="2963168at2759"/>
<organism evidence="2 3">
    <name type="scientific">Oidiodendron maius (strain Zn)</name>
    <dbReference type="NCBI Taxonomy" id="913774"/>
    <lineage>
        <taxon>Eukaryota</taxon>
        <taxon>Fungi</taxon>
        <taxon>Dikarya</taxon>
        <taxon>Ascomycota</taxon>
        <taxon>Pezizomycotina</taxon>
        <taxon>Leotiomycetes</taxon>
        <taxon>Leotiomycetes incertae sedis</taxon>
        <taxon>Myxotrichaceae</taxon>
        <taxon>Oidiodendron</taxon>
    </lineage>
</organism>
<dbReference type="Gene3D" id="3.30.420.40">
    <property type="match status" value="2"/>
</dbReference>
<reference evidence="2 3" key="1">
    <citation type="submission" date="2014-04" db="EMBL/GenBank/DDBJ databases">
        <authorList>
            <consortium name="DOE Joint Genome Institute"/>
            <person name="Kuo A."/>
            <person name="Martino E."/>
            <person name="Perotto S."/>
            <person name="Kohler A."/>
            <person name="Nagy L.G."/>
            <person name="Floudas D."/>
            <person name="Copeland A."/>
            <person name="Barry K.W."/>
            <person name="Cichocki N."/>
            <person name="Veneault-Fourrey C."/>
            <person name="LaButti K."/>
            <person name="Lindquist E.A."/>
            <person name="Lipzen A."/>
            <person name="Lundell T."/>
            <person name="Morin E."/>
            <person name="Murat C."/>
            <person name="Sun H."/>
            <person name="Tunlid A."/>
            <person name="Henrissat B."/>
            <person name="Grigoriev I.V."/>
            <person name="Hibbett D.S."/>
            <person name="Martin F."/>
            <person name="Nordberg H.P."/>
            <person name="Cantor M.N."/>
            <person name="Hua S.X."/>
        </authorList>
    </citation>
    <scope>NUCLEOTIDE SEQUENCE [LARGE SCALE GENOMIC DNA]</scope>
    <source>
        <strain evidence="2 3">Zn</strain>
    </source>
</reference>
<dbReference type="InterPro" id="IPR043129">
    <property type="entry name" value="ATPase_NBD"/>
</dbReference>
<name>A0A0C3H0G8_OIDMZ</name>
<sequence length="580" mass="66378">MCQTRKHQLSFEDHSKEDNSDNESVASLDREFWAASGSEDSDQQEERDVPSPNAGREQVLNSIWGWGVHKRLLRPESMPLSLIKLTNFKLLLDTEDSTKALRDKSAQDLKKLRPAKVVDIISEYLIQLFKHTKARLAEHHGLREESCVEFVLCVPTSWTDKACRVMQDAMTTAVRISQLSRLQHVTDESFLLLDCGGGTVDAITYKLVRTRPPRMEEVVPPKGVSCGSSFLNARYRKLLQERLEHAQFVGTDLTLERMIESKVQLFETEKRSIDILDRKAMMEPVPFYGLQANPSLRIRNGNLDLSWKEMYDVFKSCLRGVTELMLSQLNDAKTKGVNVKTVILTGGFGNSPSLKNHLSKVLQKQKSLFYDTIDLKSSHFVDSAVARGAVLRALRKDYGPQRITRSSYGVLRSELYDEMNPRHRRLRVNRDRADGELYIMNTIDWILQKGTLLEPRYEMVIKSRHMFQIHEDFLCEEVLYVSSEIHQSGYKFKHKENKGAEEAGKILADLTFLKTKNQIQPTTVTNAKGKVYSYYEVEYDLWIIIEARTLRFEARSPLNKDKVSVSADFSIAAGFIPGTQ</sequence>
<dbReference type="HOGENOM" id="CLU_009958_2_1_1"/>
<protein>
    <submittedName>
        <fullName evidence="2">Uncharacterized protein</fullName>
    </submittedName>
</protein>
<dbReference type="CDD" id="cd10170">
    <property type="entry name" value="ASKHA_NBD_HSP70"/>
    <property type="match status" value="1"/>
</dbReference>
<accession>A0A0C3H0G8</accession>
<dbReference type="Gene3D" id="3.90.640.10">
    <property type="entry name" value="Actin, Chain A, domain 4"/>
    <property type="match status" value="1"/>
</dbReference>
<evidence type="ECO:0000256" key="1">
    <source>
        <dbReference type="SAM" id="MobiDB-lite"/>
    </source>
</evidence>
<dbReference type="PANTHER" id="PTHR42749:SF8">
    <property type="entry name" value="HSP70 FAMILY PROTEIN (AFU_ORTHOLOGUE AFUA_3G13740)"/>
    <property type="match status" value="1"/>
</dbReference>
<reference evidence="3" key="2">
    <citation type="submission" date="2015-01" db="EMBL/GenBank/DDBJ databases">
        <title>Evolutionary Origins and Diversification of the Mycorrhizal Mutualists.</title>
        <authorList>
            <consortium name="DOE Joint Genome Institute"/>
            <consortium name="Mycorrhizal Genomics Consortium"/>
            <person name="Kohler A."/>
            <person name="Kuo A."/>
            <person name="Nagy L.G."/>
            <person name="Floudas D."/>
            <person name="Copeland A."/>
            <person name="Barry K.W."/>
            <person name="Cichocki N."/>
            <person name="Veneault-Fourrey C."/>
            <person name="LaButti K."/>
            <person name="Lindquist E.A."/>
            <person name="Lipzen A."/>
            <person name="Lundell T."/>
            <person name="Morin E."/>
            <person name="Murat C."/>
            <person name="Riley R."/>
            <person name="Ohm R."/>
            <person name="Sun H."/>
            <person name="Tunlid A."/>
            <person name="Henrissat B."/>
            <person name="Grigoriev I.V."/>
            <person name="Hibbett D.S."/>
            <person name="Martin F."/>
        </authorList>
    </citation>
    <scope>NUCLEOTIDE SEQUENCE [LARGE SCALE GENOMIC DNA]</scope>
    <source>
        <strain evidence="3">Zn</strain>
    </source>
</reference>
<dbReference type="STRING" id="913774.A0A0C3H0G8"/>
<keyword evidence="3" id="KW-1185">Reference proteome</keyword>
<evidence type="ECO:0000313" key="2">
    <source>
        <dbReference type="EMBL" id="KIM96889.1"/>
    </source>
</evidence>
<evidence type="ECO:0000313" key="3">
    <source>
        <dbReference type="Proteomes" id="UP000054321"/>
    </source>
</evidence>